<sequence>VEVDAVLRVVGELAQLLHPLPHEVVHRAVVGLGLHAEEGVHGSQIVAQLGDLAADAAELPVFLSQQLPNVAYQCLRRALHA</sequence>
<dbReference type="EnsemblPlants" id="OB05G21910.1">
    <property type="protein sequence ID" value="OB05G21910.1"/>
    <property type="gene ID" value="OB05G21910"/>
</dbReference>
<dbReference type="AlphaFoldDB" id="J3M6G7"/>
<dbReference type="eggNOG" id="ENOG502R638">
    <property type="taxonomic scope" value="Eukaryota"/>
</dbReference>
<reference evidence="1" key="2">
    <citation type="submission" date="2013-04" db="UniProtKB">
        <authorList>
            <consortium name="EnsemblPlants"/>
        </authorList>
    </citation>
    <scope>IDENTIFICATION</scope>
</reference>
<evidence type="ECO:0000313" key="2">
    <source>
        <dbReference type="Proteomes" id="UP000006038"/>
    </source>
</evidence>
<accession>J3M6G7</accession>
<dbReference type="HOGENOM" id="CLU_166410_0_0_1"/>
<evidence type="ECO:0000313" key="1">
    <source>
        <dbReference type="EnsemblPlants" id="OB05G21910.1"/>
    </source>
</evidence>
<proteinExistence type="predicted"/>
<name>J3M6G7_ORYBR</name>
<reference evidence="1" key="1">
    <citation type="journal article" date="2013" name="Nat. Commun.">
        <title>Whole-genome sequencing of Oryza brachyantha reveals mechanisms underlying Oryza genome evolution.</title>
        <authorList>
            <person name="Chen J."/>
            <person name="Huang Q."/>
            <person name="Gao D."/>
            <person name="Wang J."/>
            <person name="Lang Y."/>
            <person name="Liu T."/>
            <person name="Li B."/>
            <person name="Bai Z."/>
            <person name="Luis Goicoechea J."/>
            <person name="Liang C."/>
            <person name="Chen C."/>
            <person name="Zhang W."/>
            <person name="Sun S."/>
            <person name="Liao Y."/>
            <person name="Zhang X."/>
            <person name="Yang L."/>
            <person name="Song C."/>
            <person name="Wang M."/>
            <person name="Shi J."/>
            <person name="Liu G."/>
            <person name="Liu J."/>
            <person name="Zhou H."/>
            <person name="Zhou W."/>
            <person name="Yu Q."/>
            <person name="An N."/>
            <person name="Chen Y."/>
            <person name="Cai Q."/>
            <person name="Wang B."/>
            <person name="Liu B."/>
            <person name="Min J."/>
            <person name="Huang Y."/>
            <person name="Wu H."/>
            <person name="Li Z."/>
            <person name="Zhang Y."/>
            <person name="Yin Y."/>
            <person name="Song W."/>
            <person name="Jiang J."/>
            <person name="Jackson S.A."/>
            <person name="Wing R.A."/>
            <person name="Wang J."/>
            <person name="Chen M."/>
        </authorList>
    </citation>
    <scope>NUCLEOTIDE SEQUENCE [LARGE SCALE GENOMIC DNA]</scope>
    <source>
        <strain evidence="1">cv. IRGC 101232</strain>
    </source>
</reference>
<protein>
    <submittedName>
        <fullName evidence="1">Uncharacterized protein</fullName>
    </submittedName>
</protein>
<organism evidence="1">
    <name type="scientific">Oryza brachyantha</name>
    <name type="common">malo sina</name>
    <dbReference type="NCBI Taxonomy" id="4533"/>
    <lineage>
        <taxon>Eukaryota</taxon>
        <taxon>Viridiplantae</taxon>
        <taxon>Streptophyta</taxon>
        <taxon>Embryophyta</taxon>
        <taxon>Tracheophyta</taxon>
        <taxon>Spermatophyta</taxon>
        <taxon>Magnoliopsida</taxon>
        <taxon>Liliopsida</taxon>
        <taxon>Poales</taxon>
        <taxon>Poaceae</taxon>
        <taxon>BOP clade</taxon>
        <taxon>Oryzoideae</taxon>
        <taxon>Oryzeae</taxon>
        <taxon>Oryzinae</taxon>
        <taxon>Oryza</taxon>
    </lineage>
</organism>
<dbReference type="Proteomes" id="UP000006038">
    <property type="component" value="Chromosome 5"/>
</dbReference>
<dbReference type="Gramene" id="OB05G21910.1">
    <property type="protein sequence ID" value="OB05G21910.1"/>
    <property type="gene ID" value="OB05G21910"/>
</dbReference>
<keyword evidence="2" id="KW-1185">Reference proteome</keyword>